<keyword evidence="3" id="KW-0238">DNA-binding</keyword>
<dbReference type="InterPro" id="IPR050090">
    <property type="entry name" value="Tyrosine_recombinase_XerCD"/>
</dbReference>
<keyword evidence="2" id="KW-0229">DNA integration</keyword>
<keyword evidence="4" id="KW-0233">DNA recombination</keyword>
<dbReference type="EMBL" id="LAZR01011455">
    <property type="protein sequence ID" value="KKM61597.1"/>
    <property type="molecule type" value="Genomic_DNA"/>
</dbReference>
<accession>A0A0F9LX08</accession>
<evidence type="ECO:0008006" key="8">
    <source>
        <dbReference type="Google" id="ProtNLM"/>
    </source>
</evidence>
<dbReference type="PROSITE" id="PS51900">
    <property type="entry name" value="CB"/>
    <property type="match status" value="1"/>
</dbReference>
<dbReference type="PROSITE" id="PS51898">
    <property type="entry name" value="TYR_RECOMBINASE"/>
    <property type="match status" value="1"/>
</dbReference>
<feature type="domain" description="Core-binding (CB)" evidence="6">
    <location>
        <begin position="7"/>
        <end position="87"/>
    </location>
</feature>
<protein>
    <recommendedName>
        <fullName evidence="8">Tyr recombinase domain-containing protein</fullName>
    </recommendedName>
</protein>
<dbReference type="Pfam" id="PF13495">
    <property type="entry name" value="Phage_int_SAM_4"/>
    <property type="match status" value="1"/>
</dbReference>
<dbReference type="AlphaFoldDB" id="A0A0F9LX08"/>
<dbReference type="Gene3D" id="1.10.150.130">
    <property type="match status" value="1"/>
</dbReference>
<dbReference type="Pfam" id="PF00589">
    <property type="entry name" value="Phage_integrase"/>
    <property type="match status" value="1"/>
</dbReference>
<dbReference type="Gene3D" id="1.10.443.10">
    <property type="entry name" value="Intergrase catalytic core"/>
    <property type="match status" value="1"/>
</dbReference>
<dbReference type="GO" id="GO:0006310">
    <property type="term" value="P:DNA recombination"/>
    <property type="evidence" value="ECO:0007669"/>
    <property type="project" value="UniProtKB-KW"/>
</dbReference>
<dbReference type="InterPro" id="IPR002104">
    <property type="entry name" value="Integrase_catalytic"/>
</dbReference>
<sequence length="251" mass="29060">MKPTEANRFKKLYQRHLRLLKLQGKSQKTIDAYSRAVRRVSGYFDCCPDQLTPEQLETYFAELVDTHSWSTVKIDRNGLQFFWRHVLNRDWQWVNIIKPPKIHTIPDILSSAEIEQLMSKTRKLRYRVFLLTTYSMGLRLEEALSLQVGDIDAGRKRVHIRRGKGHKDRLIPLPDLTLQGLRALWRKHRHPELIFPNAIGSLKTIQQATTHMDRGGTQKAMKTVVAECGIKKKSLFTPFATVSPLIYSNAA</sequence>
<name>A0A0F9LX08_9ZZZZ</name>
<dbReference type="GO" id="GO:0003677">
    <property type="term" value="F:DNA binding"/>
    <property type="evidence" value="ECO:0007669"/>
    <property type="project" value="UniProtKB-KW"/>
</dbReference>
<dbReference type="PANTHER" id="PTHR30349:SF64">
    <property type="entry name" value="PROPHAGE INTEGRASE INTD-RELATED"/>
    <property type="match status" value="1"/>
</dbReference>
<dbReference type="InterPro" id="IPR004107">
    <property type="entry name" value="Integrase_SAM-like_N"/>
</dbReference>
<dbReference type="InterPro" id="IPR044068">
    <property type="entry name" value="CB"/>
</dbReference>
<dbReference type="InterPro" id="IPR010998">
    <property type="entry name" value="Integrase_recombinase_N"/>
</dbReference>
<comment type="caution">
    <text evidence="7">The sequence shown here is derived from an EMBL/GenBank/DDBJ whole genome shotgun (WGS) entry which is preliminary data.</text>
</comment>
<comment type="similarity">
    <text evidence="1">Belongs to the 'phage' integrase family.</text>
</comment>
<evidence type="ECO:0000256" key="3">
    <source>
        <dbReference type="ARBA" id="ARBA00023125"/>
    </source>
</evidence>
<dbReference type="SUPFAM" id="SSF56349">
    <property type="entry name" value="DNA breaking-rejoining enzymes"/>
    <property type="match status" value="1"/>
</dbReference>
<dbReference type="InterPro" id="IPR013762">
    <property type="entry name" value="Integrase-like_cat_sf"/>
</dbReference>
<dbReference type="GO" id="GO:0015074">
    <property type="term" value="P:DNA integration"/>
    <property type="evidence" value="ECO:0007669"/>
    <property type="project" value="UniProtKB-KW"/>
</dbReference>
<evidence type="ECO:0000313" key="7">
    <source>
        <dbReference type="EMBL" id="KKM61597.1"/>
    </source>
</evidence>
<dbReference type="InterPro" id="IPR011010">
    <property type="entry name" value="DNA_brk_join_enz"/>
</dbReference>
<evidence type="ECO:0000256" key="4">
    <source>
        <dbReference type="ARBA" id="ARBA00023172"/>
    </source>
</evidence>
<organism evidence="7">
    <name type="scientific">marine sediment metagenome</name>
    <dbReference type="NCBI Taxonomy" id="412755"/>
    <lineage>
        <taxon>unclassified sequences</taxon>
        <taxon>metagenomes</taxon>
        <taxon>ecological metagenomes</taxon>
    </lineage>
</organism>
<feature type="domain" description="Tyr recombinase" evidence="5">
    <location>
        <begin position="104"/>
        <end position="251"/>
    </location>
</feature>
<evidence type="ECO:0000256" key="1">
    <source>
        <dbReference type="ARBA" id="ARBA00008857"/>
    </source>
</evidence>
<dbReference type="PANTHER" id="PTHR30349">
    <property type="entry name" value="PHAGE INTEGRASE-RELATED"/>
    <property type="match status" value="1"/>
</dbReference>
<evidence type="ECO:0000259" key="6">
    <source>
        <dbReference type="PROSITE" id="PS51900"/>
    </source>
</evidence>
<reference evidence="7" key="1">
    <citation type="journal article" date="2015" name="Nature">
        <title>Complex archaea that bridge the gap between prokaryotes and eukaryotes.</title>
        <authorList>
            <person name="Spang A."/>
            <person name="Saw J.H."/>
            <person name="Jorgensen S.L."/>
            <person name="Zaremba-Niedzwiedzka K."/>
            <person name="Martijn J."/>
            <person name="Lind A.E."/>
            <person name="van Eijk R."/>
            <person name="Schleper C."/>
            <person name="Guy L."/>
            <person name="Ettema T.J."/>
        </authorList>
    </citation>
    <scope>NUCLEOTIDE SEQUENCE</scope>
</reference>
<proteinExistence type="inferred from homology"/>
<evidence type="ECO:0000259" key="5">
    <source>
        <dbReference type="PROSITE" id="PS51898"/>
    </source>
</evidence>
<gene>
    <name evidence="7" type="ORF">LCGC14_1530100</name>
</gene>
<evidence type="ECO:0000256" key="2">
    <source>
        <dbReference type="ARBA" id="ARBA00022908"/>
    </source>
</evidence>